<dbReference type="InterPro" id="IPR051081">
    <property type="entry name" value="HTH_MetalResp_TranReg"/>
</dbReference>
<dbReference type="RefSeq" id="WP_089965245.1">
    <property type="nucleotide sequence ID" value="NZ_CP071376.1"/>
</dbReference>
<dbReference type="GeneID" id="65310437"/>
<dbReference type="GO" id="GO:0003700">
    <property type="term" value="F:DNA-binding transcription factor activity"/>
    <property type="evidence" value="ECO:0007669"/>
    <property type="project" value="InterPro"/>
</dbReference>
<keyword evidence="5" id="KW-1185">Reference proteome</keyword>
<dbReference type="SMART" id="SM00418">
    <property type="entry name" value="HTH_ARSR"/>
    <property type="match status" value="1"/>
</dbReference>
<dbReference type="CDD" id="cd00090">
    <property type="entry name" value="HTH_ARSR"/>
    <property type="match status" value="1"/>
</dbReference>
<dbReference type="PROSITE" id="PS50987">
    <property type="entry name" value="HTH_ARSR_2"/>
    <property type="match status" value="1"/>
</dbReference>
<dbReference type="NCBIfam" id="NF033788">
    <property type="entry name" value="HTH_metalloreg"/>
    <property type="match status" value="1"/>
</dbReference>
<dbReference type="InterPro" id="IPR036390">
    <property type="entry name" value="WH_DNA-bd_sf"/>
</dbReference>
<dbReference type="PRINTS" id="PR00778">
    <property type="entry name" value="HTHARSR"/>
</dbReference>
<dbReference type="STRING" id="94869.SAMN04488529_101392"/>
<dbReference type="InterPro" id="IPR011991">
    <property type="entry name" value="ArsR-like_HTH"/>
</dbReference>
<dbReference type="OrthoDB" id="9798835at2"/>
<name>A0A1H0MB02_9CLOT</name>
<dbReference type="EMBL" id="FNJM01000001">
    <property type="protein sequence ID" value="SDO77612.1"/>
    <property type="molecule type" value="Genomic_DNA"/>
</dbReference>
<evidence type="ECO:0000256" key="1">
    <source>
        <dbReference type="ARBA" id="ARBA00023015"/>
    </source>
</evidence>
<sequence length="90" mass="10402">MKYEDNAKIFKALSDTNRLQIVQLLSCEEKCGCELLESFKFTQPTLSHHMKVLIESGLVNTRKEGTWNHYSLNNINANRLVLFLMNIVTN</sequence>
<accession>A0A1H0MB02</accession>
<dbReference type="PANTHER" id="PTHR33154">
    <property type="entry name" value="TRANSCRIPTIONAL REGULATOR, ARSR FAMILY"/>
    <property type="match status" value="1"/>
</dbReference>
<dbReference type="Gene3D" id="1.10.10.10">
    <property type="entry name" value="Winged helix-like DNA-binding domain superfamily/Winged helix DNA-binding domain"/>
    <property type="match status" value="1"/>
</dbReference>
<evidence type="ECO:0000313" key="4">
    <source>
        <dbReference type="EMBL" id="SDO77612.1"/>
    </source>
</evidence>
<evidence type="ECO:0000313" key="5">
    <source>
        <dbReference type="Proteomes" id="UP000198597"/>
    </source>
</evidence>
<dbReference type="Proteomes" id="UP000198597">
    <property type="component" value="Unassembled WGS sequence"/>
</dbReference>
<gene>
    <name evidence="4" type="ORF">SAMN04488529_101392</name>
</gene>
<proteinExistence type="predicted"/>
<dbReference type="InterPro" id="IPR001845">
    <property type="entry name" value="HTH_ArsR_DNA-bd_dom"/>
</dbReference>
<organism evidence="4 5">
    <name type="scientific">Clostridium gasigenes</name>
    <dbReference type="NCBI Taxonomy" id="94869"/>
    <lineage>
        <taxon>Bacteria</taxon>
        <taxon>Bacillati</taxon>
        <taxon>Bacillota</taxon>
        <taxon>Clostridia</taxon>
        <taxon>Eubacteriales</taxon>
        <taxon>Clostridiaceae</taxon>
        <taxon>Clostridium</taxon>
    </lineage>
</organism>
<protein>
    <submittedName>
        <fullName evidence="4">ArsR family transcriptional regulator</fullName>
    </submittedName>
</protein>
<dbReference type="PANTHER" id="PTHR33154:SF18">
    <property type="entry name" value="ARSENICAL RESISTANCE OPERON REPRESSOR"/>
    <property type="match status" value="1"/>
</dbReference>
<dbReference type="SUPFAM" id="SSF46785">
    <property type="entry name" value="Winged helix' DNA-binding domain"/>
    <property type="match status" value="1"/>
</dbReference>
<evidence type="ECO:0000256" key="2">
    <source>
        <dbReference type="ARBA" id="ARBA00023125"/>
    </source>
</evidence>
<dbReference type="GO" id="GO:0003677">
    <property type="term" value="F:DNA binding"/>
    <property type="evidence" value="ECO:0007669"/>
    <property type="project" value="UniProtKB-KW"/>
</dbReference>
<keyword evidence="1" id="KW-0805">Transcription regulation</keyword>
<keyword evidence="3" id="KW-0804">Transcription</keyword>
<evidence type="ECO:0000256" key="3">
    <source>
        <dbReference type="ARBA" id="ARBA00023163"/>
    </source>
</evidence>
<dbReference type="Pfam" id="PF01022">
    <property type="entry name" value="HTH_5"/>
    <property type="match status" value="1"/>
</dbReference>
<dbReference type="AlphaFoldDB" id="A0A1H0MB02"/>
<reference evidence="4 5" key="1">
    <citation type="submission" date="2016-10" db="EMBL/GenBank/DDBJ databases">
        <authorList>
            <person name="de Groot N.N."/>
        </authorList>
    </citation>
    <scope>NUCLEOTIDE SEQUENCE [LARGE SCALE GENOMIC DNA]</scope>
    <source>
        <strain evidence="4 5">DSM 12272</strain>
    </source>
</reference>
<dbReference type="InterPro" id="IPR036388">
    <property type="entry name" value="WH-like_DNA-bd_sf"/>
</dbReference>
<keyword evidence="2" id="KW-0238">DNA-binding</keyword>